<evidence type="ECO:0000256" key="9">
    <source>
        <dbReference type="SAM" id="Phobius"/>
    </source>
</evidence>
<evidence type="ECO:0000256" key="3">
    <source>
        <dbReference type="ARBA" id="ARBA00022692"/>
    </source>
</evidence>
<dbReference type="PROSITE" id="PS00754">
    <property type="entry name" value="NA_NEUROTRAN_SYMP_2"/>
    <property type="match status" value="1"/>
</dbReference>
<feature type="compositionally biased region" description="Polar residues" evidence="8">
    <location>
        <begin position="448"/>
        <end position="457"/>
    </location>
</feature>
<comment type="subcellular location">
    <subcellularLocation>
        <location evidence="1">Membrane</location>
        <topology evidence="1">Multi-pass membrane protein</topology>
    </subcellularLocation>
</comment>
<keyword evidence="2" id="KW-0813">Transport</keyword>
<keyword evidence="6" id="KW-0479">Metal-binding</keyword>
<comment type="caution">
    <text evidence="10">The sequence shown here is derived from an EMBL/GenBank/DDBJ whole genome shotgun (WGS) entry which is preliminary data.</text>
</comment>
<keyword evidence="4 9" id="KW-1133">Transmembrane helix</keyword>
<feature type="disulfide bond" evidence="7">
    <location>
        <begin position="120"/>
        <end position="129"/>
    </location>
</feature>
<evidence type="ECO:0000256" key="2">
    <source>
        <dbReference type="ARBA" id="ARBA00022448"/>
    </source>
</evidence>
<feature type="transmembrane region" description="Helical" evidence="9">
    <location>
        <begin position="83"/>
        <end position="108"/>
    </location>
</feature>
<dbReference type="PANTHER" id="PTHR11616">
    <property type="entry name" value="SODIUM/CHLORIDE DEPENDENT TRANSPORTER"/>
    <property type="match status" value="1"/>
</dbReference>
<dbReference type="InterPro" id="IPR037272">
    <property type="entry name" value="SNS_sf"/>
</dbReference>
<dbReference type="PROSITE" id="PS50267">
    <property type="entry name" value="NA_NEUROTRAN_SYMP_3"/>
    <property type="match status" value="1"/>
</dbReference>
<feature type="binding site" evidence="6">
    <location>
        <position position="335"/>
    </location>
    <ligand>
        <name>Na(+)</name>
        <dbReference type="ChEBI" id="CHEBI:29101"/>
        <label>1</label>
    </ligand>
</feature>
<feature type="binding site" evidence="6">
    <location>
        <position position="331"/>
    </location>
    <ligand>
        <name>Na(+)</name>
        <dbReference type="ChEBI" id="CHEBI:29101"/>
        <label>1</label>
    </ligand>
</feature>
<dbReference type="GO" id="GO:0005332">
    <property type="term" value="F:gamma-aminobutyric acid:sodium:chloride symporter activity"/>
    <property type="evidence" value="ECO:0007669"/>
    <property type="project" value="TreeGrafter"/>
</dbReference>
<feature type="transmembrane region" description="Helical" evidence="9">
    <location>
        <begin position="259"/>
        <end position="284"/>
    </location>
</feature>
<evidence type="ECO:0000256" key="7">
    <source>
        <dbReference type="PIRSR" id="PIRSR600175-2"/>
    </source>
</evidence>
<gene>
    <name evidence="10" type="ORF">Celaphus_00010637</name>
</gene>
<feature type="binding site" evidence="6">
    <location>
        <position position="66"/>
    </location>
    <ligand>
        <name>Na(+)</name>
        <dbReference type="ChEBI" id="CHEBI:29101"/>
        <label>1</label>
    </ligand>
</feature>
<dbReference type="GO" id="GO:0005886">
    <property type="term" value="C:plasma membrane"/>
    <property type="evidence" value="ECO:0007669"/>
    <property type="project" value="TreeGrafter"/>
</dbReference>
<dbReference type="InterPro" id="IPR000175">
    <property type="entry name" value="Na/ntran_symport"/>
</dbReference>
<dbReference type="EMBL" id="MKHE01000024">
    <property type="protein sequence ID" value="OWK02467.1"/>
    <property type="molecule type" value="Genomic_DNA"/>
</dbReference>
<feature type="binding site" evidence="6">
    <location>
        <position position="334"/>
    </location>
    <ligand>
        <name>Na(+)</name>
        <dbReference type="ChEBI" id="CHEBI:29101"/>
        <label>1</label>
    </ligand>
</feature>
<dbReference type="OrthoDB" id="6581954at2759"/>
<evidence type="ECO:0000313" key="11">
    <source>
        <dbReference type="Proteomes" id="UP000242450"/>
    </source>
</evidence>
<dbReference type="Proteomes" id="UP000242450">
    <property type="component" value="Chromosome 24"/>
</dbReference>
<keyword evidence="3 9" id="KW-0812">Transmembrane</keyword>
<organism evidence="10 11">
    <name type="scientific">Cervus elaphus hippelaphus</name>
    <name type="common">European red deer</name>
    <dbReference type="NCBI Taxonomy" id="46360"/>
    <lineage>
        <taxon>Eukaryota</taxon>
        <taxon>Metazoa</taxon>
        <taxon>Chordata</taxon>
        <taxon>Craniata</taxon>
        <taxon>Vertebrata</taxon>
        <taxon>Euteleostomi</taxon>
        <taxon>Mammalia</taxon>
        <taxon>Eutheria</taxon>
        <taxon>Laurasiatheria</taxon>
        <taxon>Artiodactyla</taxon>
        <taxon>Ruminantia</taxon>
        <taxon>Pecora</taxon>
        <taxon>Cervidae</taxon>
        <taxon>Cervinae</taxon>
        <taxon>Cervus</taxon>
    </lineage>
</organism>
<evidence type="ECO:0000256" key="4">
    <source>
        <dbReference type="ARBA" id="ARBA00022989"/>
    </source>
</evidence>
<evidence type="ECO:0000256" key="8">
    <source>
        <dbReference type="SAM" id="MobiDB-lite"/>
    </source>
</evidence>
<evidence type="ECO:0000313" key="10">
    <source>
        <dbReference type="EMBL" id="OWK02467.1"/>
    </source>
</evidence>
<dbReference type="PANTHER" id="PTHR11616:SF138">
    <property type="entry name" value="SODIUM- AND CHLORIDE-DEPENDENT GABA TRANSPORTER 1"/>
    <property type="match status" value="1"/>
</dbReference>
<evidence type="ECO:0000256" key="1">
    <source>
        <dbReference type="ARBA" id="ARBA00004141"/>
    </source>
</evidence>
<evidence type="ECO:0000256" key="6">
    <source>
        <dbReference type="PIRSR" id="PIRSR600175-1"/>
    </source>
</evidence>
<dbReference type="Pfam" id="PF00209">
    <property type="entry name" value="SNF"/>
    <property type="match status" value="1"/>
</dbReference>
<feature type="binding site" evidence="6">
    <location>
        <position position="59"/>
    </location>
    <ligand>
        <name>Na(+)</name>
        <dbReference type="ChEBI" id="CHEBI:29101"/>
        <label>1</label>
    </ligand>
</feature>
<dbReference type="GO" id="GO:0009986">
    <property type="term" value="C:cell surface"/>
    <property type="evidence" value="ECO:0007669"/>
    <property type="project" value="TreeGrafter"/>
</dbReference>
<keyword evidence="6" id="KW-0915">Sodium</keyword>
<feature type="transmembrane region" description="Helical" evidence="9">
    <location>
        <begin position="166"/>
        <end position="186"/>
    </location>
</feature>
<evidence type="ECO:0000256" key="5">
    <source>
        <dbReference type="ARBA" id="ARBA00023136"/>
    </source>
</evidence>
<feature type="transmembrane region" description="Helical" evidence="9">
    <location>
        <begin position="195"/>
        <end position="215"/>
    </location>
</feature>
<feature type="transmembrane region" description="Helical" evidence="9">
    <location>
        <begin position="392"/>
        <end position="414"/>
    </location>
</feature>
<protein>
    <submittedName>
        <fullName evidence="10">SLC6A1</fullName>
    </submittedName>
</protein>
<feature type="binding site" evidence="6">
    <location>
        <position position="61"/>
    </location>
    <ligand>
        <name>Na(+)</name>
        <dbReference type="ChEBI" id="CHEBI:29101"/>
        <label>1</label>
    </ligand>
</feature>
<feature type="transmembrane region" description="Helical" evidence="9">
    <location>
        <begin position="361"/>
        <end position="386"/>
    </location>
</feature>
<accession>A0A212C8Z1</accession>
<keyword evidence="11" id="KW-1185">Reference proteome</keyword>
<keyword evidence="5 9" id="KW-0472">Membrane</keyword>
<reference evidence="10 11" key="1">
    <citation type="journal article" date="2018" name="Mol. Genet. Genomics">
        <title>The red deer Cervus elaphus genome CerEla1.0: sequencing, annotating, genes, and chromosomes.</title>
        <authorList>
            <person name="Bana N.A."/>
            <person name="Nyiri A."/>
            <person name="Nagy J."/>
            <person name="Frank K."/>
            <person name="Nagy T."/>
            <person name="Steger V."/>
            <person name="Schiller M."/>
            <person name="Lakatos P."/>
            <person name="Sugar L."/>
            <person name="Horn P."/>
            <person name="Barta E."/>
            <person name="Orosz L."/>
        </authorList>
    </citation>
    <scope>NUCLEOTIDE SEQUENCE [LARGE SCALE GENOMIC DNA]</scope>
    <source>
        <strain evidence="10">Hungarian</strain>
    </source>
</reference>
<dbReference type="GO" id="GO:0046872">
    <property type="term" value="F:metal ion binding"/>
    <property type="evidence" value="ECO:0007669"/>
    <property type="project" value="UniProtKB-KW"/>
</dbReference>
<feature type="transmembrane region" description="Helical" evidence="9">
    <location>
        <begin position="53"/>
        <end position="71"/>
    </location>
</feature>
<dbReference type="AlphaFoldDB" id="A0A212C8Z1"/>
<dbReference type="GO" id="GO:0030424">
    <property type="term" value="C:axon"/>
    <property type="evidence" value="ECO:0007669"/>
    <property type="project" value="TreeGrafter"/>
</dbReference>
<name>A0A212C8Z1_CEREH</name>
<sequence>MATDGSKVADGQISTEVSEVPMANDKPKTLVVKVQKKAADLPDRDTWKGRFDFLMSCVGYAIGLGNVWRFPYLCGKNGGGVGLAAAVLSFWLNIYYIVIISWAIYYLYNSFTTTLPWKQCDNSWNTDRCFSNYSVINTTNMTSAVVEFWERNMHQMTDGLDKPGQIRWPLAITLAIAWILVYFCIWKGVGWTGKVVYFSATYPYIMLIILFFRGVTLPGAKEGILFYITPNFRKLSDSEVSDSPGLTSWPSWRARTEDSIIVCCINSCTSMFAGFVIFSIVGFMAHVTKRSIADVAASGPGLAFLAYPEAVTQLPISPLWAILFFSMLLMLGIDSQFCTVEGFITALVDEYPRLLRNRRELFIAAVCLVSYLIGLSNITQGGIYVFKLFDYYSASGMSLLFLVFFECVSISWFYEVPARPTQSRQEGLQRIQVMIQPSEDIVRPENGPEQSQASGSASKEAYI</sequence>
<keyword evidence="7" id="KW-1015">Disulfide bond</keyword>
<dbReference type="SUPFAM" id="SSF161070">
    <property type="entry name" value="SNF-like"/>
    <property type="match status" value="1"/>
</dbReference>
<feature type="binding site" evidence="6">
    <location>
        <position position="266"/>
    </location>
    <ligand>
        <name>Na(+)</name>
        <dbReference type="ChEBI" id="CHEBI:29101"/>
        <label>1</label>
    </ligand>
</feature>
<feature type="region of interest" description="Disordered" evidence="8">
    <location>
        <begin position="440"/>
        <end position="463"/>
    </location>
</feature>
<proteinExistence type="predicted"/>